<dbReference type="Pfam" id="PF18984">
    <property type="entry name" value="DUF5717_N"/>
    <property type="match status" value="1"/>
</dbReference>
<protein>
    <submittedName>
        <fullName evidence="3">Uncharacterized protein</fullName>
    </submittedName>
</protein>
<evidence type="ECO:0000259" key="1">
    <source>
        <dbReference type="Pfam" id="PF18983"/>
    </source>
</evidence>
<evidence type="ECO:0000313" key="4">
    <source>
        <dbReference type="Proteomes" id="UP000008178"/>
    </source>
</evidence>
<dbReference type="eggNOG" id="ENOG502Z86R">
    <property type="taxonomic scope" value="Bacteria"/>
</dbReference>
<evidence type="ECO:0000259" key="2">
    <source>
        <dbReference type="Pfam" id="PF18984"/>
    </source>
</evidence>
<organism evidence="3 4">
    <name type="scientific">Roseburia hominis (strain DSM 16839 / JCM 17582 / NCIMB 14029 / A2-183)</name>
    <dbReference type="NCBI Taxonomy" id="585394"/>
    <lineage>
        <taxon>Bacteria</taxon>
        <taxon>Bacillati</taxon>
        <taxon>Bacillota</taxon>
        <taxon>Clostridia</taxon>
        <taxon>Lachnospirales</taxon>
        <taxon>Lachnospiraceae</taxon>
        <taxon>Roseburia</taxon>
    </lineage>
</organism>
<dbReference type="EMBL" id="CP003040">
    <property type="protein sequence ID" value="AEN96476.1"/>
    <property type="molecule type" value="Genomic_DNA"/>
</dbReference>
<dbReference type="HOGENOM" id="CLU_007782_0_0_9"/>
<dbReference type="Pfam" id="PF18983">
    <property type="entry name" value="DUF5717"/>
    <property type="match status" value="1"/>
</dbReference>
<feature type="domain" description="DUF5717" evidence="2">
    <location>
        <begin position="1"/>
        <end position="874"/>
    </location>
</feature>
<accession>G2T2U3</accession>
<proteinExistence type="predicted"/>
<evidence type="ECO:0000313" key="3">
    <source>
        <dbReference type="EMBL" id="AEN96476.1"/>
    </source>
</evidence>
<dbReference type="KEGG" id="rho:RHOM_06795"/>
<dbReference type="AlphaFoldDB" id="G2T2U3"/>
<dbReference type="Proteomes" id="UP000008178">
    <property type="component" value="Chromosome"/>
</dbReference>
<feature type="domain" description="DUF5717" evidence="1">
    <location>
        <begin position="878"/>
        <end position="1178"/>
    </location>
</feature>
<dbReference type="GeneID" id="93723176"/>
<gene>
    <name evidence="3" type="ordered locus">RHOM_06795</name>
</gene>
<reference evidence="3 4" key="1">
    <citation type="journal article" date="2015" name="Genome Announc.">
        <title>Complete genome sequence of the human gut symbiont Roseburia hominis.</title>
        <authorList>
            <person name="Travis A.J."/>
            <person name="Kelly D."/>
            <person name="Flint H.J."/>
            <person name="Aminov R.I."/>
        </authorList>
    </citation>
    <scope>NUCLEOTIDE SEQUENCE [LARGE SCALE GENOMIC DNA]</scope>
    <source>
        <strain evidence="4">DSM 16839 / JCM 17582 / NCIMB 14029 / A2-183</strain>
    </source>
</reference>
<dbReference type="STRING" id="585394.RHOM_06795"/>
<keyword evidence="4" id="KW-1185">Reference proteome</keyword>
<sequence>MRKRIQQLARGKFQYARPLLSFSADKVDIEVTEGRDYTGDFIITSTNHVPFRGVVYTSDSRMECLTPQFEGEEVRIRYQFHSNGLIEGDIVKGDFFLICNQGEYNLSFVVSVSRLYADTSAGRIKNLNDFTGLAKSSAQEAYHLFYSGHFKNILKPSEVRERLLYDGEADGTASWQKVEEYLRGCRQKKPVAVTLLADHASFEQVAGDRRESLKLHRDEWGYLSISIESDAPFLLPEKSQLTDEDFIGSTLEVPYYVKKAAMHAGKNFGRLSIVLPEQTLTFEVCATTDGAKAVSEEHLELQRGRMRLAQLYIDYRLKKIVTGAWANQSVELLDHMMAMEPECEMYALMKAQALIVNRQKQEASWIMEDYKRGCRDRETPEWGYYLYLCTLIEREPSYVDKLTDEIELLFKKNPKSSLLFWILLFLRESYYYSSPRKYKAIEAWIEGGCSSPYLYLESYYLIWQDPYLLTRLGTYELKVLRWAMRQGVLTKELAQQIRHLLPEVREKSRVLYEILEAAYQVEPEEEMLSAICAYLIRTQCYETEYHRWYELGIEQKIRLTGLYEAYLMSLDAREVGGVPRMIQMYFQYDSTLSYTQKAVLFVNIIAARTKQPEVYQKYQRTMEQFAMAQIEAGHINDHLAVIYDEMLPKGILDEELAHSLAPLLFTHRISCTNRQIARAIIWHEEMKMPQSVSFVNGTAYFKAYTPQYSIVLEDTNGNRFCSSVVYQDEALMYPERYVGQCLSLAPGENAYLLWYMSRHMEPEAWSDTEKTYALQLLQSGRLSRTYLVRLALALISYEKKDGRDFSYSEGELDLMKGQLAEALSDVSVRRQMAALLTENHLYEKAYQMVQIDGYDYLKTEWRVSLCSYAIADHGYEEDDFLLGFAESTFRQGKYSDVMLIYLCKYFNGPTKQMAELWKAAGEFQIDTFDLEERILTQMLYTTDYTPHMEEIYESYCAGGGRDLVCMAYLSYFANMYLTEDAVVPEHVFRQIRERYLTGGDLNRVCRLALLKYLSENHLSERDRKIADELLDTCIRHNLYFAFFRKFDEKLLRKYQLTDKFFLEYHTAPGQQIEVHYRLEAQQEYLADELTEMYDGIYVKDFILFFGEKVQYYILESQTADGQIGASGCLGNGDIMEEGSGDRYAWLNEMLLACTLDDREKLAGKMKRYYGMTKVTEEAYRLL</sequence>
<dbReference type="InterPro" id="IPR043775">
    <property type="entry name" value="DUF5717_N"/>
</dbReference>
<dbReference type="InterPro" id="IPR043774">
    <property type="entry name" value="DUF5717_C"/>
</dbReference>
<name>G2T2U3_ROSHA</name>
<dbReference type="RefSeq" id="WP_014079515.1">
    <property type="nucleotide sequence ID" value="NC_015977.1"/>
</dbReference>